<organism evidence="1">
    <name type="scientific">Timema monikensis</name>
    <dbReference type="NCBI Taxonomy" id="170555"/>
    <lineage>
        <taxon>Eukaryota</taxon>
        <taxon>Metazoa</taxon>
        <taxon>Ecdysozoa</taxon>
        <taxon>Arthropoda</taxon>
        <taxon>Hexapoda</taxon>
        <taxon>Insecta</taxon>
        <taxon>Pterygota</taxon>
        <taxon>Neoptera</taxon>
        <taxon>Polyneoptera</taxon>
        <taxon>Phasmatodea</taxon>
        <taxon>Timematodea</taxon>
        <taxon>Timematoidea</taxon>
        <taxon>Timematidae</taxon>
        <taxon>Timema</taxon>
    </lineage>
</organism>
<gene>
    <name evidence="1" type="ORF">TMSB3V08_LOCUS7984</name>
</gene>
<reference evidence="1" key="1">
    <citation type="submission" date="2020-11" db="EMBL/GenBank/DDBJ databases">
        <authorList>
            <person name="Tran Van P."/>
        </authorList>
    </citation>
    <scope>NUCLEOTIDE SEQUENCE</scope>
</reference>
<accession>A0A7R9HQV7</accession>
<evidence type="ECO:0000313" key="1">
    <source>
        <dbReference type="EMBL" id="CAD7431243.1"/>
    </source>
</evidence>
<sequence>MVFSIFRQNDFKGSGLKERVQTSSSNTPTVSSPMAFLFRLTGETTLSDSIAVRIEELQVASETMPEPGLNSHQAWATPHSKGVGVIPTYRMQG</sequence>
<dbReference type="EMBL" id="OB794872">
    <property type="protein sequence ID" value="CAD7431243.1"/>
    <property type="molecule type" value="Genomic_DNA"/>
</dbReference>
<proteinExistence type="predicted"/>
<protein>
    <submittedName>
        <fullName evidence="1">Uncharacterized protein</fullName>
    </submittedName>
</protein>
<dbReference type="AlphaFoldDB" id="A0A7R9HQV7"/>
<name>A0A7R9HQV7_9NEOP</name>